<proteinExistence type="predicted"/>
<organism evidence="2 3">
    <name type="scientific">Iris pallida</name>
    <name type="common">Sweet iris</name>
    <dbReference type="NCBI Taxonomy" id="29817"/>
    <lineage>
        <taxon>Eukaryota</taxon>
        <taxon>Viridiplantae</taxon>
        <taxon>Streptophyta</taxon>
        <taxon>Embryophyta</taxon>
        <taxon>Tracheophyta</taxon>
        <taxon>Spermatophyta</taxon>
        <taxon>Magnoliopsida</taxon>
        <taxon>Liliopsida</taxon>
        <taxon>Asparagales</taxon>
        <taxon>Iridaceae</taxon>
        <taxon>Iridoideae</taxon>
        <taxon>Irideae</taxon>
        <taxon>Iris</taxon>
    </lineage>
</organism>
<evidence type="ECO:0000259" key="1">
    <source>
        <dbReference type="Pfam" id="PF19633"/>
    </source>
</evidence>
<dbReference type="PANTHER" id="PTHR46655">
    <property type="entry name" value="HISTONE-LYSINE N-METHYLTRANSFERASE ATXR3"/>
    <property type="match status" value="1"/>
</dbReference>
<reference evidence="2" key="1">
    <citation type="journal article" date="2023" name="GigaByte">
        <title>Genome assembly of the bearded iris, Iris pallida Lam.</title>
        <authorList>
            <person name="Bruccoleri R.E."/>
            <person name="Oakeley E.J."/>
            <person name="Faust A.M.E."/>
            <person name="Altorfer M."/>
            <person name="Dessus-Babus S."/>
            <person name="Burckhardt D."/>
            <person name="Oertli M."/>
            <person name="Naumann U."/>
            <person name="Petersen F."/>
            <person name="Wong J."/>
        </authorList>
    </citation>
    <scope>NUCLEOTIDE SEQUENCE</scope>
    <source>
        <strain evidence="2">GSM-AAB239-AS_SAM_17_03QT</strain>
    </source>
</reference>
<protein>
    <submittedName>
        <fullName evidence="2">Cellulose synthase-like protein D3</fullName>
    </submittedName>
</protein>
<dbReference type="EMBL" id="JANAVB010022594">
    <property type="protein sequence ID" value="KAJ6824003.1"/>
    <property type="molecule type" value="Genomic_DNA"/>
</dbReference>
<dbReference type="AlphaFoldDB" id="A0AAX6G6C7"/>
<sequence>MSISRSSKEEYEASVCLCGSQICRGSYLNLTGEGAFEKVLKECHGVLDRHKLLMEACEANLVSEEDYVDLGRAGLGICLLAGLPDWLVAYSAHLVRFINFERSKLPEAILKHNLEEKKKFFADINFEAEESDAEVQAEGVYNTRLQNLALTLDRSPEWI</sequence>
<evidence type="ECO:0000313" key="2">
    <source>
        <dbReference type="EMBL" id="KAJ6824003.1"/>
    </source>
</evidence>
<dbReference type="PANTHER" id="PTHR46655:SF1">
    <property type="entry name" value="HISTONE-LYSINE N-METHYLTRANSFERASE ATXR3"/>
    <property type="match status" value="1"/>
</dbReference>
<accession>A0AAX6G6C7</accession>
<evidence type="ECO:0000313" key="3">
    <source>
        <dbReference type="Proteomes" id="UP001140949"/>
    </source>
</evidence>
<dbReference type="Proteomes" id="UP001140949">
    <property type="component" value="Unassembled WGS sequence"/>
</dbReference>
<name>A0AAX6G6C7_IRIPA</name>
<dbReference type="Pfam" id="PF19633">
    <property type="entry name" value="SDG2_C"/>
    <property type="match status" value="1"/>
</dbReference>
<gene>
    <name evidence="2" type="ORF">M6B38_130095</name>
</gene>
<comment type="caution">
    <text evidence="2">The sequence shown here is derived from an EMBL/GenBank/DDBJ whole genome shotgun (WGS) entry which is preliminary data.</text>
</comment>
<reference evidence="2" key="2">
    <citation type="submission" date="2023-04" db="EMBL/GenBank/DDBJ databases">
        <authorList>
            <person name="Bruccoleri R.E."/>
            <person name="Oakeley E.J."/>
            <person name="Faust A.-M."/>
            <person name="Dessus-Babus S."/>
            <person name="Altorfer M."/>
            <person name="Burckhardt D."/>
            <person name="Oertli M."/>
            <person name="Naumann U."/>
            <person name="Petersen F."/>
            <person name="Wong J."/>
        </authorList>
    </citation>
    <scope>NUCLEOTIDE SEQUENCE</scope>
    <source>
        <strain evidence="2">GSM-AAB239-AS_SAM_17_03QT</strain>
        <tissue evidence="2">Leaf</tissue>
    </source>
</reference>
<dbReference type="InterPro" id="IPR045606">
    <property type="entry name" value="ATXR3_C"/>
</dbReference>
<feature type="domain" description="ATXR3 C-terminal" evidence="1">
    <location>
        <begin position="13"/>
        <end position="154"/>
    </location>
</feature>
<keyword evidence="3" id="KW-1185">Reference proteome</keyword>